<comment type="similarity">
    <text evidence="1 3">Belongs to the short-chain dehydrogenases/reductases (SDR) family.</text>
</comment>
<keyword evidence="5" id="KW-1185">Reference proteome</keyword>
<dbReference type="OrthoDB" id="9803333at2"/>
<reference evidence="5" key="1">
    <citation type="submission" date="2016-10" db="EMBL/GenBank/DDBJ databases">
        <authorList>
            <person name="Varghese N."/>
            <person name="Submissions S."/>
        </authorList>
    </citation>
    <scope>NUCLEOTIDE SEQUENCE [LARGE SCALE GENOMIC DNA]</scope>
    <source>
        <strain evidence="5">DSM 17038</strain>
    </source>
</reference>
<accession>A0A1I2VZQ2</accession>
<dbReference type="Pfam" id="PF00106">
    <property type="entry name" value="adh_short"/>
    <property type="match status" value="1"/>
</dbReference>
<dbReference type="Proteomes" id="UP000199337">
    <property type="component" value="Unassembled WGS sequence"/>
</dbReference>
<dbReference type="GO" id="GO:0016491">
    <property type="term" value="F:oxidoreductase activity"/>
    <property type="evidence" value="ECO:0007669"/>
    <property type="project" value="UniProtKB-KW"/>
</dbReference>
<dbReference type="PANTHER" id="PTHR43391:SF26">
    <property type="entry name" value="BLL7251 PROTEIN"/>
    <property type="match status" value="1"/>
</dbReference>
<evidence type="ECO:0000313" key="5">
    <source>
        <dbReference type="Proteomes" id="UP000199337"/>
    </source>
</evidence>
<evidence type="ECO:0000256" key="2">
    <source>
        <dbReference type="ARBA" id="ARBA00023002"/>
    </source>
</evidence>
<dbReference type="SUPFAM" id="SSF51735">
    <property type="entry name" value="NAD(P)-binding Rossmann-fold domains"/>
    <property type="match status" value="1"/>
</dbReference>
<dbReference type="PANTHER" id="PTHR43391">
    <property type="entry name" value="RETINOL DEHYDROGENASE-RELATED"/>
    <property type="match status" value="1"/>
</dbReference>
<dbReference type="RefSeq" id="WP_092472377.1">
    <property type="nucleotide sequence ID" value="NZ_FOOX01000012.1"/>
</dbReference>
<name>A0A1I2VZQ2_9FIRM</name>
<dbReference type="PRINTS" id="PR00081">
    <property type="entry name" value="GDHRDH"/>
</dbReference>
<dbReference type="CDD" id="cd05233">
    <property type="entry name" value="SDR_c"/>
    <property type="match status" value="1"/>
</dbReference>
<organism evidence="4 5">
    <name type="scientific">Desulfotruncus arcticus DSM 17038</name>
    <dbReference type="NCBI Taxonomy" id="1121424"/>
    <lineage>
        <taxon>Bacteria</taxon>
        <taxon>Bacillati</taxon>
        <taxon>Bacillota</taxon>
        <taxon>Clostridia</taxon>
        <taxon>Eubacteriales</taxon>
        <taxon>Desulfallaceae</taxon>
        <taxon>Desulfotruncus</taxon>
    </lineage>
</organism>
<keyword evidence="2" id="KW-0560">Oxidoreductase</keyword>
<dbReference type="Gene3D" id="3.40.50.720">
    <property type="entry name" value="NAD(P)-binding Rossmann-like Domain"/>
    <property type="match status" value="1"/>
</dbReference>
<dbReference type="STRING" id="341036.SAMN05660649_03196"/>
<dbReference type="InterPro" id="IPR036291">
    <property type="entry name" value="NAD(P)-bd_dom_sf"/>
</dbReference>
<dbReference type="PRINTS" id="PR00080">
    <property type="entry name" value="SDRFAMILY"/>
</dbReference>
<dbReference type="AlphaFoldDB" id="A0A1I2VZQ2"/>
<evidence type="ECO:0000256" key="1">
    <source>
        <dbReference type="ARBA" id="ARBA00006484"/>
    </source>
</evidence>
<evidence type="ECO:0000313" key="4">
    <source>
        <dbReference type="EMBL" id="SFG93286.1"/>
    </source>
</evidence>
<evidence type="ECO:0000256" key="3">
    <source>
        <dbReference type="RuleBase" id="RU000363"/>
    </source>
</evidence>
<dbReference type="EMBL" id="FOOX01000012">
    <property type="protein sequence ID" value="SFG93286.1"/>
    <property type="molecule type" value="Genomic_DNA"/>
</dbReference>
<dbReference type="NCBIfam" id="NF004843">
    <property type="entry name" value="PRK06194.1"/>
    <property type="match status" value="1"/>
</dbReference>
<dbReference type="FunFam" id="3.40.50.720:FF:000084">
    <property type="entry name" value="Short-chain dehydrogenase reductase"/>
    <property type="match status" value="1"/>
</dbReference>
<sequence length="280" mass="30710">MKEFKDKIAVITGAASGIGRGLAERCAREGMKVVLADIEEPALFQTQKELQASGAKVLAVRTDVSKASDVEALAQKTMDTFGAVHLLFNNAGIGTVGTIWESTLADWEWIIGVNLWGVIHGLRAFVPIMLAQDTQGHIVNTASIAGLTTGLSAYGVTKHAVVALSEQLYHSLAHLNAKVKASVLCPGFVKTLIMEAERNRPVELQNETTRILTPEEEAIVQYMHQAVQAGMSPQHAADHVFQAIREERFYIFTHPEYNAAVHKRMEDILQQRNPSNPFQS</sequence>
<proteinExistence type="inferred from homology"/>
<dbReference type="InterPro" id="IPR002347">
    <property type="entry name" value="SDR_fam"/>
</dbReference>
<gene>
    <name evidence="4" type="ORF">SAMN05660649_03196</name>
</gene>
<protein>
    <submittedName>
        <fullName evidence="4">Short-chain dehydrogenase</fullName>
    </submittedName>
</protein>
<dbReference type="GO" id="GO:0008206">
    <property type="term" value="P:bile acid metabolic process"/>
    <property type="evidence" value="ECO:0007669"/>
    <property type="project" value="UniProtKB-ARBA"/>
</dbReference>